<evidence type="ECO:0000259" key="1">
    <source>
        <dbReference type="Pfam" id="PF13228"/>
    </source>
</evidence>
<organism evidence="2 3">
    <name type="scientific">Kribbella orskensis</name>
    <dbReference type="NCBI Taxonomy" id="2512216"/>
    <lineage>
        <taxon>Bacteria</taxon>
        <taxon>Bacillati</taxon>
        <taxon>Actinomycetota</taxon>
        <taxon>Actinomycetes</taxon>
        <taxon>Propionibacteriales</taxon>
        <taxon>Kribbellaceae</taxon>
        <taxon>Kribbella</taxon>
    </lineage>
</organism>
<name>A0ABY2BRW7_9ACTN</name>
<evidence type="ECO:0000313" key="3">
    <source>
        <dbReference type="Proteomes" id="UP000295818"/>
    </source>
</evidence>
<sequence>MATDSDFSSARDLSAGFHDEVVHPLLAGIPYAAGLLGWGSDVLGYDTARSTDHGWGPRLHVFVDEEQIPRVAKLIGDGLPEQYRGHPVRFGWDTQQPIHHVTITTVEAWLKDDLGIENSADNGMATEDWLITPQQKLLGVVAGPVYADDGRLQPIREALRWYPDDVWTWMLACQWSRIAQEEAFVQRTAEVGDHLGSRVVAARLVRDVMQLALLMARTYAPYTKWLGTAFAGLDHGDGLDRDLEATLAADTLADRECALVTAYEKVARRHNDLGLTEPLDPQPRQFFDRPAQVIGADRFVEACLAKVREPRVKELGLVGSIDQFADNTDVLSNPAAYRKLIKFYEK</sequence>
<keyword evidence="3" id="KW-1185">Reference proteome</keyword>
<proteinExistence type="predicted"/>
<dbReference type="RefSeq" id="WP_132187996.1">
    <property type="nucleotide sequence ID" value="NZ_SLWM01000002.1"/>
</dbReference>
<dbReference type="EMBL" id="SLWM01000002">
    <property type="protein sequence ID" value="TCO29652.1"/>
    <property type="molecule type" value="Genomic_DNA"/>
</dbReference>
<protein>
    <submittedName>
        <fullName evidence="2">Uncharacterized protein DUF4037</fullName>
    </submittedName>
</protein>
<feature type="domain" description="DUF4037" evidence="1">
    <location>
        <begin position="129"/>
        <end position="226"/>
    </location>
</feature>
<evidence type="ECO:0000313" key="2">
    <source>
        <dbReference type="EMBL" id="TCO29652.1"/>
    </source>
</evidence>
<gene>
    <name evidence="2" type="ORF">EV644_102372</name>
</gene>
<dbReference type="Proteomes" id="UP000295818">
    <property type="component" value="Unassembled WGS sequence"/>
</dbReference>
<accession>A0ABY2BRW7</accession>
<dbReference type="Pfam" id="PF13228">
    <property type="entry name" value="DUF4037"/>
    <property type="match status" value="1"/>
</dbReference>
<reference evidence="2 3" key="1">
    <citation type="journal article" date="2015" name="Stand. Genomic Sci.">
        <title>Genomic Encyclopedia of Bacterial and Archaeal Type Strains, Phase III: the genomes of soil and plant-associated and newly described type strains.</title>
        <authorList>
            <person name="Whitman W.B."/>
            <person name="Woyke T."/>
            <person name="Klenk H.P."/>
            <person name="Zhou Y."/>
            <person name="Lilburn T.G."/>
            <person name="Beck B.J."/>
            <person name="De Vos P."/>
            <person name="Vandamme P."/>
            <person name="Eisen J.A."/>
            <person name="Garrity G."/>
            <person name="Hugenholtz P."/>
            <person name="Kyrpides N.C."/>
        </authorList>
    </citation>
    <scope>NUCLEOTIDE SEQUENCE [LARGE SCALE GENOMIC DNA]</scope>
    <source>
        <strain evidence="2 3">VKM Ac-2538</strain>
    </source>
</reference>
<comment type="caution">
    <text evidence="2">The sequence shown here is derived from an EMBL/GenBank/DDBJ whole genome shotgun (WGS) entry which is preliminary data.</text>
</comment>
<dbReference type="InterPro" id="IPR025117">
    <property type="entry name" value="DUF4037"/>
</dbReference>